<dbReference type="RefSeq" id="XP_018321325.1">
    <property type="nucleotide sequence ID" value="XM_018465823.2"/>
</dbReference>
<name>A0A1W4WMQ4_AGRPL</name>
<dbReference type="Proteomes" id="UP000192223">
    <property type="component" value="Unplaced"/>
</dbReference>
<organism evidence="3 4">
    <name type="scientific">Agrilus planipennis</name>
    <name type="common">Emerald ash borer</name>
    <name type="synonym">Agrilus marcopoli</name>
    <dbReference type="NCBI Taxonomy" id="224129"/>
    <lineage>
        <taxon>Eukaryota</taxon>
        <taxon>Metazoa</taxon>
        <taxon>Ecdysozoa</taxon>
        <taxon>Arthropoda</taxon>
        <taxon>Hexapoda</taxon>
        <taxon>Insecta</taxon>
        <taxon>Pterygota</taxon>
        <taxon>Neoptera</taxon>
        <taxon>Endopterygota</taxon>
        <taxon>Coleoptera</taxon>
        <taxon>Polyphaga</taxon>
        <taxon>Elateriformia</taxon>
        <taxon>Buprestoidea</taxon>
        <taxon>Buprestidae</taxon>
        <taxon>Agrilinae</taxon>
        <taxon>Agrilus</taxon>
    </lineage>
</organism>
<keyword evidence="2" id="KW-0472">Membrane</keyword>
<evidence type="ECO:0000313" key="4">
    <source>
        <dbReference type="RefSeq" id="XP_018321325.1"/>
    </source>
</evidence>
<keyword evidence="2" id="KW-0812">Transmembrane</keyword>
<dbReference type="PANTHER" id="PTHR12840:SF1">
    <property type="entry name" value="NADH DEHYDROGENASE [UBIQUINONE] 1 BETA SUBCOMPLEX SUBUNIT 8, MITOCHONDRIAL"/>
    <property type="match status" value="1"/>
</dbReference>
<dbReference type="Pfam" id="PF05821">
    <property type="entry name" value="NDUF_B8"/>
    <property type="match status" value="1"/>
</dbReference>
<gene>
    <name evidence="4" type="primary">LOC108734323</name>
</gene>
<dbReference type="OrthoDB" id="2014058at2759"/>
<feature type="transmembrane region" description="Helical" evidence="2">
    <location>
        <begin position="129"/>
        <end position="146"/>
    </location>
</feature>
<dbReference type="KEGG" id="apln:108734323"/>
<proteinExistence type="predicted"/>
<dbReference type="GO" id="GO:0005739">
    <property type="term" value="C:mitochondrion"/>
    <property type="evidence" value="ECO:0007669"/>
    <property type="project" value="InterPro"/>
</dbReference>
<dbReference type="GeneID" id="108734323"/>
<evidence type="ECO:0000256" key="2">
    <source>
        <dbReference type="SAM" id="Phobius"/>
    </source>
</evidence>
<dbReference type="FunCoup" id="A0A1W4WMQ4">
    <property type="interactions" value="733"/>
</dbReference>
<evidence type="ECO:0000313" key="3">
    <source>
        <dbReference type="Proteomes" id="UP000192223"/>
    </source>
</evidence>
<keyword evidence="2" id="KW-1133">Transmembrane helix</keyword>
<protein>
    <submittedName>
        <fullName evidence="4">NADH dehydrogenase [ubiquinone] 1 beta subcomplex subunit 8, mitochondrial</fullName>
    </submittedName>
</protein>
<accession>A0A1W4WMQ4</accession>
<feature type="region of interest" description="Disordered" evidence="1">
    <location>
        <begin position="63"/>
        <end position="84"/>
    </location>
</feature>
<dbReference type="STRING" id="224129.A0A1W4WMQ4"/>
<evidence type="ECO:0000256" key="1">
    <source>
        <dbReference type="SAM" id="MobiDB-lite"/>
    </source>
</evidence>
<dbReference type="PANTHER" id="PTHR12840">
    <property type="entry name" value="NADH-UBIQUINONE OXIDOREDUCTASE ASHI SUBUNIT"/>
    <property type="match status" value="1"/>
</dbReference>
<dbReference type="InParanoid" id="A0A1W4WMQ4"/>
<dbReference type="AlphaFoldDB" id="A0A1W4WMQ4"/>
<sequence length="173" mass="20129">MSALLNSLKLPRQCLKTKSAACTSIRNHWNKDYKPASHPPKTEEERIAAAKKYGLLPSEYKTFPDDGTGYGDYPNIPAESGESRDPFYPWDNPELKRNFNEVLHVQADMIGEDRVDVNLRLRKSRTRQFTEFFGVMSILYAIYYWLEDKKMFLPLLPKQYPGEGKHYTFEPKS</sequence>
<reference evidence="4" key="1">
    <citation type="submission" date="2025-08" db="UniProtKB">
        <authorList>
            <consortium name="RefSeq"/>
        </authorList>
    </citation>
    <scope>IDENTIFICATION</scope>
    <source>
        <tissue evidence="4">Entire body</tissue>
    </source>
</reference>
<keyword evidence="3" id="KW-1185">Reference proteome</keyword>
<dbReference type="InterPro" id="IPR008699">
    <property type="entry name" value="NDUFB8"/>
</dbReference>